<evidence type="ECO:0000256" key="1">
    <source>
        <dbReference type="ARBA" id="ARBA00022473"/>
    </source>
</evidence>
<dbReference type="GO" id="GO:0017147">
    <property type="term" value="F:Wnt-protein binding"/>
    <property type="evidence" value="ECO:0007669"/>
    <property type="project" value="TreeGrafter"/>
</dbReference>
<comment type="caution">
    <text evidence="3">Lacks conserved residue(s) required for the propagation of feature annotation.</text>
</comment>
<dbReference type="GO" id="GO:0060070">
    <property type="term" value="P:canonical Wnt signaling pathway"/>
    <property type="evidence" value="ECO:0007669"/>
    <property type="project" value="TreeGrafter"/>
</dbReference>
<dbReference type="InterPro" id="IPR036790">
    <property type="entry name" value="Frizzled_dom_sf"/>
</dbReference>
<dbReference type="GO" id="GO:0035567">
    <property type="term" value="P:non-canonical Wnt signaling pathway"/>
    <property type="evidence" value="ECO:0007669"/>
    <property type="project" value="TreeGrafter"/>
</dbReference>
<dbReference type="PANTHER" id="PTHR11309">
    <property type="entry name" value="FRIZZLED"/>
    <property type="match status" value="1"/>
</dbReference>
<comment type="caution">
    <text evidence="5">The sequence shown here is derived from an EMBL/GenBank/DDBJ whole genome shotgun (WGS) entry which is preliminary data.</text>
</comment>
<protein>
    <recommendedName>
        <fullName evidence="4">FZ domain-containing protein</fullName>
    </recommendedName>
</protein>
<dbReference type="GO" id="GO:0042813">
    <property type="term" value="F:Wnt receptor activity"/>
    <property type="evidence" value="ECO:0007669"/>
    <property type="project" value="TreeGrafter"/>
</dbReference>
<organism evidence="5 6">
    <name type="scientific">Eschrichtius robustus</name>
    <name type="common">California gray whale</name>
    <name type="synonym">Eschrichtius gibbosus</name>
    <dbReference type="NCBI Taxonomy" id="9764"/>
    <lineage>
        <taxon>Eukaryota</taxon>
        <taxon>Metazoa</taxon>
        <taxon>Chordata</taxon>
        <taxon>Craniata</taxon>
        <taxon>Vertebrata</taxon>
        <taxon>Euteleostomi</taxon>
        <taxon>Mammalia</taxon>
        <taxon>Eutheria</taxon>
        <taxon>Laurasiatheria</taxon>
        <taxon>Artiodactyla</taxon>
        <taxon>Whippomorpha</taxon>
        <taxon>Cetacea</taxon>
        <taxon>Mysticeti</taxon>
        <taxon>Eschrichtiidae</taxon>
        <taxon>Eschrichtius</taxon>
    </lineage>
</organism>
<name>A0AB34HT30_ESCRO</name>
<dbReference type="GO" id="GO:0005886">
    <property type="term" value="C:plasma membrane"/>
    <property type="evidence" value="ECO:0007669"/>
    <property type="project" value="TreeGrafter"/>
</dbReference>
<evidence type="ECO:0000313" key="6">
    <source>
        <dbReference type="Proteomes" id="UP001159641"/>
    </source>
</evidence>
<dbReference type="Proteomes" id="UP001159641">
    <property type="component" value="Unassembled WGS sequence"/>
</dbReference>
<evidence type="ECO:0000256" key="2">
    <source>
        <dbReference type="ARBA" id="ARBA00023157"/>
    </source>
</evidence>
<proteinExistence type="predicted"/>
<dbReference type="EMBL" id="JAIQCJ010000577">
    <property type="protein sequence ID" value="KAJ8795348.1"/>
    <property type="molecule type" value="Genomic_DNA"/>
</dbReference>
<keyword evidence="1" id="KW-0217">Developmental protein</keyword>
<evidence type="ECO:0000256" key="3">
    <source>
        <dbReference type="PROSITE-ProRule" id="PRU00090"/>
    </source>
</evidence>
<evidence type="ECO:0000259" key="4">
    <source>
        <dbReference type="PROSITE" id="PS50038"/>
    </source>
</evidence>
<dbReference type="PANTHER" id="PTHR11309:SF47">
    <property type="entry name" value="FRIZZLED"/>
    <property type="match status" value="1"/>
</dbReference>
<feature type="domain" description="FZ" evidence="4">
    <location>
        <begin position="2"/>
        <end position="82"/>
    </location>
</feature>
<keyword evidence="2" id="KW-1015">Disulfide bond</keyword>
<gene>
    <name evidence="5" type="ORF">J1605_018363</name>
</gene>
<accession>A0AB34HT30</accession>
<dbReference type="Gene3D" id="1.10.2000.10">
    <property type="entry name" value="Frizzled cysteine-rich domain"/>
    <property type="match status" value="1"/>
</dbReference>
<sequence length="82" mass="9536">MRKASQCEPITLELCMNLPYNHTTYPNYLGHRTQKEASISWESSLFPALVQTNCYKYLMFFACTILVPKCDKNTSQRIPPCR</sequence>
<dbReference type="SMART" id="SM00063">
    <property type="entry name" value="FRI"/>
    <property type="match status" value="1"/>
</dbReference>
<dbReference type="PROSITE" id="PS50038">
    <property type="entry name" value="FZ"/>
    <property type="match status" value="1"/>
</dbReference>
<keyword evidence="6" id="KW-1185">Reference proteome</keyword>
<dbReference type="SUPFAM" id="SSF63501">
    <property type="entry name" value="Frizzled cysteine-rich domain"/>
    <property type="match status" value="1"/>
</dbReference>
<dbReference type="AlphaFoldDB" id="A0AB34HT30"/>
<dbReference type="Pfam" id="PF01392">
    <property type="entry name" value="Fz"/>
    <property type="match status" value="1"/>
</dbReference>
<evidence type="ECO:0000313" key="5">
    <source>
        <dbReference type="EMBL" id="KAJ8795348.1"/>
    </source>
</evidence>
<reference evidence="5 6" key="1">
    <citation type="submission" date="2022-11" db="EMBL/GenBank/DDBJ databases">
        <title>Whole genome sequence of Eschrichtius robustus ER-17-0199.</title>
        <authorList>
            <person name="Bruniche-Olsen A."/>
            <person name="Black A.N."/>
            <person name="Fields C.J."/>
            <person name="Walden K."/>
            <person name="Dewoody J.A."/>
        </authorList>
    </citation>
    <scope>NUCLEOTIDE SEQUENCE [LARGE SCALE GENOMIC DNA]</scope>
    <source>
        <strain evidence="5">ER-17-0199</strain>
        <tissue evidence="5">Blubber</tissue>
    </source>
</reference>
<dbReference type="InterPro" id="IPR015526">
    <property type="entry name" value="Frizzled/SFRP"/>
</dbReference>
<dbReference type="InterPro" id="IPR020067">
    <property type="entry name" value="Frizzled_dom"/>
</dbReference>